<proteinExistence type="predicted"/>
<gene>
    <name evidence="1" type="ORF">H5410_005166</name>
</gene>
<evidence type="ECO:0000313" key="2">
    <source>
        <dbReference type="Proteomes" id="UP000824120"/>
    </source>
</evidence>
<protein>
    <submittedName>
        <fullName evidence="1">Uncharacterized protein</fullName>
    </submittedName>
</protein>
<sequence>MTISHEHSCGNQRNNKTIESGFLARKYAEEFRINSSWGVKECQAHATRTYTCSITRNQTCMTKSKTLHLIPGSKEDQFYML</sequence>
<evidence type="ECO:0000313" key="1">
    <source>
        <dbReference type="EMBL" id="KAG5619948.1"/>
    </source>
</evidence>
<dbReference type="EMBL" id="JACXVP010000002">
    <property type="protein sequence ID" value="KAG5619948.1"/>
    <property type="molecule type" value="Genomic_DNA"/>
</dbReference>
<organism evidence="1 2">
    <name type="scientific">Solanum commersonii</name>
    <name type="common">Commerson's wild potato</name>
    <name type="synonym">Commerson's nightshade</name>
    <dbReference type="NCBI Taxonomy" id="4109"/>
    <lineage>
        <taxon>Eukaryota</taxon>
        <taxon>Viridiplantae</taxon>
        <taxon>Streptophyta</taxon>
        <taxon>Embryophyta</taxon>
        <taxon>Tracheophyta</taxon>
        <taxon>Spermatophyta</taxon>
        <taxon>Magnoliopsida</taxon>
        <taxon>eudicotyledons</taxon>
        <taxon>Gunneridae</taxon>
        <taxon>Pentapetalae</taxon>
        <taxon>asterids</taxon>
        <taxon>lamiids</taxon>
        <taxon>Solanales</taxon>
        <taxon>Solanaceae</taxon>
        <taxon>Solanoideae</taxon>
        <taxon>Solaneae</taxon>
        <taxon>Solanum</taxon>
    </lineage>
</organism>
<accession>A0A9J6A6U6</accession>
<dbReference type="AlphaFoldDB" id="A0A9J6A6U6"/>
<keyword evidence="2" id="KW-1185">Reference proteome</keyword>
<comment type="caution">
    <text evidence="1">The sequence shown here is derived from an EMBL/GenBank/DDBJ whole genome shotgun (WGS) entry which is preliminary data.</text>
</comment>
<dbReference type="OrthoDB" id="1918246at2759"/>
<dbReference type="Proteomes" id="UP000824120">
    <property type="component" value="Chromosome 2"/>
</dbReference>
<reference evidence="1 2" key="1">
    <citation type="submission" date="2020-09" db="EMBL/GenBank/DDBJ databases">
        <title>De no assembly of potato wild relative species, Solanum commersonii.</title>
        <authorList>
            <person name="Cho K."/>
        </authorList>
    </citation>
    <scope>NUCLEOTIDE SEQUENCE [LARGE SCALE GENOMIC DNA]</scope>
    <source>
        <strain evidence="1">LZ3.2</strain>
        <tissue evidence="1">Leaf</tissue>
    </source>
</reference>
<name>A0A9J6A6U6_SOLCO</name>